<proteinExistence type="predicted"/>
<name>A0ACC2UD19_9FUNG</name>
<evidence type="ECO:0000313" key="1">
    <source>
        <dbReference type="EMBL" id="KAJ9084621.1"/>
    </source>
</evidence>
<comment type="caution">
    <text evidence="1">The sequence shown here is derived from an EMBL/GenBank/DDBJ whole genome shotgun (WGS) entry which is preliminary data.</text>
</comment>
<accession>A0ACC2UD19</accession>
<dbReference type="EMBL" id="QTSX02000824">
    <property type="protein sequence ID" value="KAJ9084621.1"/>
    <property type="molecule type" value="Genomic_DNA"/>
</dbReference>
<sequence>MAIDKKTMNRVSIRITLAIAILDVLRSGFNLLTLEVELKGGACVIQEYFFNFMTLAYFFLNMSIATNLQLIFLNGYSFNPFWERGYWTASFGLAALISLCIPGGYLAGAEGSSKCMPGDGLVQHVWEWSYIFVWILVSVVYCSAIVALVITKLVRNEKNLSRALTKNTQGCDWQATRYNSIIKSLLYRITFYCAIPVITHVFVIVQEIDAATHEHPKLILLVTRVITSGFPGILNFLAFIADPAFRQALQAFKAYHESLPFAWPLNRSNECVTTETVRIPDPPSPVNSAPQGTNHPQITQHALMTSEHLDISPSETTVPDSHHSIASEEQQFEDYIKSL</sequence>
<reference evidence="1" key="1">
    <citation type="submission" date="2022-04" db="EMBL/GenBank/DDBJ databases">
        <title>Genome of the entomopathogenic fungus Entomophthora muscae.</title>
        <authorList>
            <person name="Elya C."/>
            <person name="Lovett B.R."/>
            <person name="Lee E."/>
            <person name="Macias A.M."/>
            <person name="Hajek A.E."/>
            <person name="De Bivort B.L."/>
            <person name="Kasson M.T."/>
            <person name="De Fine Licht H.H."/>
            <person name="Stajich J.E."/>
        </authorList>
    </citation>
    <scope>NUCLEOTIDE SEQUENCE</scope>
    <source>
        <strain evidence="1">Berkeley</strain>
    </source>
</reference>
<organism evidence="1 2">
    <name type="scientific">Entomophthora muscae</name>
    <dbReference type="NCBI Taxonomy" id="34485"/>
    <lineage>
        <taxon>Eukaryota</taxon>
        <taxon>Fungi</taxon>
        <taxon>Fungi incertae sedis</taxon>
        <taxon>Zoopagomycota</taxon>
        <taxon>Entomophthoromycotina</taxon>
        <taxon>Entomophthoromycetes</taxon>
        <taxon>Entomophthorales</taxon>
        <taxon>Entomophthoraceae</taxon>
        <taxon>Entomophthora</taxon>
    </lineage>
</organism>
<evidence type="ECO:0000313" key="2">
    <source>
        <dbReference type="Proteomes" id="UP001165960"/>
    </source>
</evidence>
<keyword evidence="2" id="KW-1185">Reference proteome</keyword>
<dbReference type="Proteomes" id="UP001165960">
    <property type="component" value="Unassembled WGS sequence"/>
</dbReference>
<protein>
    <submittedName>
        <fullName evidence="1">Uncharacterized protein</fullName>
    </submittedName>
</protein>
<gene>
    <name evidence="1" type="ORF">DSO57_1022592</name>
</gene>